<gene>
    <name evidence="3" type="ORF">EVOR1521_LOCUS7534</name>
</gene>
<protein>
    <recommendedName>
        <fullName evidence="2">PDZ domain-containing protein</fullName>
    </recommendedName>
</protein>
<feature type="region of interest" description="Disordered" evidence="1">
    <location>
        <begin position="143"/>
        <end position="175"/>
    </location>
</feature>
<dbReference type="InterPro" id="IPR001478">
    <property type="entry name" value="PDZ"/>
</dbReference>
<evidence type="ECO:0000313" key="3">
    <source>
        <dbReference type="EMBL" id="CAJ1379227.1"/>
    </source>
</evidence>
<accession>A0AA36I1C1</accession>
<evidence type="ECO:0000256" key="1">
    <source>
        <dbReference type="SAM" id="MobiDB-lite"/>
    </source>
</evidence>
<comment type="caution">
    <text evidence="3">The sequence shown here is derived from an EMBL/GenBank/DDBJ whole genome shotgun (WGS) entry which is preliminary data.</text>
</comment>
<feature type="compositionally biased region" description="Low complexity" evidence="1">
    <location>
        <begin position="198"/>
        <end position="214"/>
    </location>
</feature>
<feature type="compositionally biased region" description="Basic residues" evidence="1">
    <location>
        <begin position="428"/>
        <end position="445"/>
    </location>
</feature>
<organism evidence="3 4">
    <name type="scientific">Effrenium voratum</name>
    <dbReference type="NCBI Taxonomy" id="2562239"/>
    <lineage>
        <taxon>Eukaryota</taxon>
        <taxon>Sar</taxon>
        <taxon>Alveolata</taxon>
        <taxon>Dinophyceae</taxon>
        <taxon>Suessiales</taxon>
        <taxon>Symbiodiniaceae</taxon>
        <taxon>Effrenium</taxon>
    </lineage>
</organism>
<feature type="compositionally biased region" description="Gly residues" evidence="1">
    <location>
        <begin position="387"/>
        <end position="405"/>
    </location>
</feature>
<dbReference type="SUPFAM" id="SSF50156">
    <property type="entry name" value="PDZ domain-like"/>
    <property type="match status" value="1"/>
</dbReference>
<evidence type="ECO:0000259" key="2">
    <source>
        <dbReference type="PROSITE" id="PS50106"/>
    </source>
</evidence>
<keyword evidence="4" id="KW-1185">Reference proteome</keyword>
<feature type="region of interest" description="Disordered" evidence="1">
    <location>
        <begin position="561"/>
        <end position="597"/>
    </location>
</feature>
<dbReference type="Proteomes" id="UP001178507">
    <property type="component" value="Unassembled WGS sequence"/>
</dbReference>
<feature type="compositionally biased region" description="Basic and acidic residues" evidence="1">
    <location>
        <begin position="576"/>
        <end position="597"/>
    </location>
</feature>
<proteinExistence type="predicted"/>
<feature type="compositionally biased region" description="Acidic residues" evidence="1">
    <location>
        <begin position="471"/>
        <end position="483"/>
    </location>
</feature>
<feature type="compositionally biased region" description="Low complexity" evidence="1">
    <location>
        <begin position="237"/>
        <end position="250"/>
    </location>
</feature>
<dbReference type="EMBL" id="CAUJNA010000608">
    <property type="protein sequence ID" value="CAJ1379227.1"/>
    <property type="molecule type" value="Genomic_DNA"/>
</dbReference>
<feature type="domain" description="PDZ" evidence="2">
    <location>
        <begin position="32"/>
        <end position="114"/>
    </location>
</feature>
<name>A0AA36I1C1_9DINO</name>
<feature type="region of interest" description="Disordered" evidence="1">
    <location>
        <begin position="366"/>
        <end position="495"/>
    </location>
</feature>
<reference evidence="3" key="1">
    <citation type="submission" date="2023-08" db="EMBL/GenBank/DDBJ databases">
        <authorList>
            <person name="Chen Y."/>
            <person name="Shah S."/>
            <person name="Dougan E. K."/>
            <person name="Thang M."/>
            <person name="Chan C."/>
        </authorList>
    </citation>
    <scope>NUCLEOTIDE SEQUENCE</scope>
</reference>
<evidence type="ECO:0000313" key="4">
    <source>
        <dbReference type="Proteomes" id="UP001178507"/>
    </source>
</evidence>
<dbReference type="AlphaFoldDB" id="A0AA36I1C1"/>
<feature type="region of interest" description="Disordered" evidence="1">
    <location>
        <begin position="511"/>
        <end position="539"/>
    </location>
</feature>
<sequence>MGALPSRLVPRGPKADDRLVQGFEDRNLEPYEVVLSRSEYEAWGLAWNVRAHAAKRLQVAGVDPCSPAGRWNQGQQAAGLRGIRRGDELFEVNGYSGHSGMREQLSASRAARLLFRPDSQDLAIPKLHPMESKIGPDSVKNTFIHYGNSRDDADTTDDIQPRRLSLSDPLPLSSLPMQLEDDRLSEASFYSVDSCASSLSRSSGSQNQPSSGRSCPSTDWEFQGYQCRDGQMLPPFARSGSSEQASSSSGRGKRRRRASAPAWQLAPMPVQPAQPIQPVPPCPMPNQMQNSLPSQVPFPPTMVPVMVPLVGAPPGQHFLAMASMAPMAPIAPMPSVGVAVPFPNAPMASETEVPCQSFDRQEVSLEPQEVDPGVEKVSDLSNQGNQGDRGQGGQGDQGGQGGQGEGDQSSQPLLGAQMACQREEFPKLRKKPTRRGGKRARHRPCHAAGAAMEWASSVGSAETPSFGEPGSGEEAEGEDELDGPDPKALDSVPVSKPRSFYPLAARLRVASAGQKPKGADEPNAIAEGSKGKPKESGCDEVEWAIKEPEEWPVRRIEAIEEVEPEPASASDVSDLPQREPARKGTPEACPEPHPRVTDLDSEQVIGRRVQITGLTKTPEFNGQWGKVTHFDATCERYSVQLLPAEGIPMIVKLRGENLHMPAVLSLRFEESQEKDTWQPALRAVLLGLAGGG</sequence>
<feature type="region of interest" description="Disordered" evidence="1">
    <location>
        <begin position="198"/>
        <end position="217"/>
    </location>
</feature>
<dbReference type="PROSITE" id="PS50106">
    <property type="entry name" value="PDZ"/>
    <property type="match status" value="1"/>
</dbReference>
<dbReference type="InterPro" id="IPR036034">
    <property type="entry name" value="PDZ_sf"/>
</dbReference>
<feature type="compositionally biased region" description="Low complexity" evidence="1">
    <location>
        <begin position="162"/>
        <end position="175"/>
    </location>
</feature>
<feature type="compositionally biased region" description="Basic and acidic residues" evidence="1">
    <location>
        <begin position="529"/>
        <end position="539"/>
    </location>
</feature>
<feature type="region of interest" description="Disordered" evidence="1">
    <location>
        <begin position="231"/>
        <end position="264"/>
    </location>
</feature>